<dbReference type="Proteomes" id="UP000199063">
    <property type="component" value="Unassembled WGS sequence"/>
</dbReference>
<accession>A0A1H0C053</accession>
<dbReference type="RefSeq" id="WP_093661223.1">
    <property type="nucleotide sequence ID" value="NZ_FNHI01000028.1"/>
</dbReference>
<feature type="compositionally biased region" description="Polar residues" evidence="1">
    <location>
        <begin position="71"/>
        <end position="85"/>
    </location>
</feature>
<evidence type="ECO:0000256" key="1">
    <source>
        <dbReference type="SAM" id="MobiDB-lite"/>
    </source>
</evidence>
<dbReference type="STRING" id="1196353.SAMN05444921_128125"/>
<dbReference type="OrthoDB" id="3209305at2"/>
<dbReference type="GeneID" id="40833660"/>
<keyword evidence="4" id="KW-1185">Reference proteome</keyword>
<feature type="region of interest" description="Disordered" evidence="1">
    <location>
        <begin position="66"/>
        <end position="88"/>
    </location>
</feature>
<dbReference type="EMBL" id="FNHI01000028">
    <property type="protein sequence ID" value="SDN51247.1"/>
    <property type="molecule type" value="Genomic_DNA"/>
</dbReference>
<keyword evidence="2" id="KW-1133">Transmembrane helix</keyword>
<keyword evidence="2" id="KW-0812">Transmembrane</keyword>
<gene>
    <name evidence="3" type="ORF">SAMN05444921_128125</name>
</gene>
<keyword evidence="2" id="KW-0472">Membrane</keyword>
<evidence type="ECO:0000313" key="3">
    <source>
        <dbReference type="EMBL" id="SDN51247.1"/>
    </source>
</evidence>
<name>A0A1H0C053_9ACTN</name>
<feature type="region of interest" description="Disordered" evidence="1">
    <location>
        <begin position="1"/>
        <end position="39"/>
    </location>
</feature>
<reference evidence="4" key="1">
    <citation type="submission" date="2016-10" db="EMBL/GenBank/DDBJ databases">
        <authorList>
            <person name="Varghese N."/>
            <person name="Submissions S."/>
        </authorList>
    </citation>
    <scope>NUCLEOTIDE SEQUENCE [LARGE SCALE GENOMIC DNA]</scope>
    <source>
        <strain evidence="4">CGMCC 4.7042</strain>
    </source>
</reference>
<feature type="transmembrane region" description="Helical" evidence="2">
    <location>
        <begin position="46"/>
        <end position="63"/>
    </location>
</feature>
<dbReference type="AlphaFoldDB" id="A0A1H0C053"/>
<protein>
    <submittedName>
        <fullName evidence="3">Uncharacterized protein</fullName>
    </submittedName>
</protein>
<proteinExistence type="predicted"/>
<evidence type="ECO:0000313" key="4">
    <source>
        <dbReference type="Proteomes" id="UP000199063"/>
    </source>
</evidence>
<evidence type="ECO:0000256" key="2">
    <source>
        <dbReference type="SAM" id="Phobius"/>
    </source>
</evidence>
<sequence>MSYDDETDGFGSGAGGTGQTRTRLPEGGTGDVYGGARRPTRNSRSLVTVVGVVVLLIAAIAFANRGDGTDSPRTTDTAKGTSPTAATGIRPVADKHAGIPAGYARDDQGAQSAAANYAVALGSAEMYDQARRHEIVGAVYAPEVLAARQADFDKVYADKGFLSRIGLREDGTAPEGLTFISRVVPVGTKVEKFVGDTAVVAVWYSSLFGLAGEGSKNPVSESWYTTTYDMKWIDGGWKITGHAQKDGPVPVGRDQAASSAKEMADAVEQFGGFTYAR</sequence>
<organism evidence="3 4">
    <name type="scientific">Streptomyces wuyuanensis</name>
    <dbReference type="NCBI Taxonomy" id="1196353"/>
    <lineage>
        <taxon>Bacteria</taxon>
        <taxon>Bacillati</taxon>
        <taxon>Actinomycetota</taxon>
        <taxon>Actinomycetes</taxon>
        <taxon>Kitasatosporales</taxon>
        <taxon>Streptomycetaceae</taxon>
        <taxon>Streptomyces</taxon>
    </lineage>
</organism>